<sequence length="748" mass="79968">MLRGSKRPSPNPEDDRSTPRPKRTKSQDDTDATAKGGKNTKQKGKGKARAVVETRSPSPPAEVITEQSARLEGLIRASTSNEPTTSARAEQQEAEIARLSALVAEQAVQLTQQTTQLTQVREALRCGICFDTLDRPYALSQCGHVACYECLLRWFISDLNDSASAVQNPVATIVNGRSDTTPHGGDDVSDYYVDNDTDDANTRTSVTRTSWTRTSAHPNREAAFARPWTIDLGIHANTGVRRNIFPALPRTSTTASASSHSSPTRRAPRPVVQRPQTVSYVHKTKICPVCRATVKERPVEIFAIRNAVEGLGEGCTRSSTFSSTHAMDSDGSPNPRNPTNDPWNNVFPSLPSPRSRAAQPQPISPMYYPFDPTSTQPIPLPHASSFAAALAHLLPNPSTMGLGYSFPALPTDGLPVIGDGRWEGLGSVARVMEVGRRPSVHPIPVTIQEPEAGSTSAPPAVVRTLSRSRGGRGPIQNEGSAARSEAANVGSNPGSSAESLGSSSEDEHSAEARSSTGAGQLEDAQSFGIRGPNGVYRCIDCTVFEILDGECVSCGREYPGHPHPGRAGENAPHEQNQVGRTRGEGEGVPVLPVQTGTGGDPGVVGDGEQIGESPKENVTESGDQQSEDNRASRSSSRTASSTRGSSSDLGGDSATDSGYAPSPSPPLSGRRLRSGRTYPTIDTVPRPLRSRQVTRQTSGERLRQQERVRDAAESRRSREKEGRKGLPDSDSEADVEEVSRVCEQLSNS</sequence>
<evidence type="ECO:0000313" key="5">
    <source>
        <dbReference type="Proteomes" id="UP000298030"/>
    </source>
</evidence>
<evidence type="ECO:0000256" key="2">
    <source>
        <dbReference type="SAM" id="MobiDB-lite"/>
    </source>
</evidence>
<feature type="compositionally biased region" description="Low complexity" evidence="2">
    <location>
        <begin position="491"/>
        <end position="503"/>
    </location>
</feature>
<feature type="compositionally biased region" description="Polar residues" evidence="2">
    <location>
        <begin position="316"/>
        <end position="347"/>
    </location>
</feature>
<feature type="region of interest" description="Disordered" evidence="2">
    <location>
        <begin position="176"/>
        <end position="196"/>
    </location>
</feature>
<dbReference type="EMBL" id="QPFP01000014">
    <property type="protein sequence ID" value="TEB32669.1"/>
    <property type="molecule type" value="Genomic_DNA"/>
</dbReference>
<evidence type="ECO:0000256" key="1">
    <source>
        <dbReference type="PROSITE-ProRule" id="PRU00175"/>
    </source>
</evidence>
<feature type="domain" description="RING-type" evidence="3">
    <location>
        <begin position="126"/>
        <end position="170"/>
    </location>
</feature>
<organism evidence="4 5">
    <name type="scientific">Coprinellus micaceus</name>
    <name type="common">Glistening ink-cap mushroom</name>
    <name type="synonym">Coprinus micaceus</name>
    <dbReference type="NCBI Taxonomy" id="71717"/>
    <lineage>
        <taxon>Eukaryota</taxon>
        <taxon>Fungi</taxon>
        <taxon>Dikarya</taxon>
        <taxon>Basidiomycota</taxon>
        <taxon>Agaricomycotina</taxon>
        <taxon>Agaricomycetes</taxon>
        <taxon>Agaricomycetidae</taxon>
        <taxon>Agaricales</taxon>
        <taxon>Agaricineae</taxon>
        <taxon>Psathyrellaceae</taxon>
        <taxon>Coprinellus</taxon>
    </lineage>
</organism>
<comment type="caution">
    <text evidence="4">The sequence shown here is derived from an EMBL/GenBank/DDBJ whole genome shotgun (WGS) entry which is preliminary data.</text>
</comment>
<feature type="region of interest" description="Disordered" evidence="2">
    <location>
        <begin position="562"/>
        <end position="748"/>
    </location>
</feature>
<feature type="region of interest" description="Disordered" evidence="2">
    <location>
        <begin position="1"/>
        <end position="62"/>
    </location>
</feature>
<feature type="compositionally biased region" description="Basic residues" evidence="2">
    <location>
        <begin position="38"/>
        <end position="48"/>
    </location>
</feature>
<feature type="region of interest" description="Disordered" evidence="2">
    <location>
        <begin position="249"/>
        <end position="275"/>
    </location>
</feature>
<proteinExistence type="predicted"/>
<dbReference type="SMART" id="SM00184">
    <property type="entry name" value="RING"/>
    <property type="match status" value="1"/>
</dbReference>
<evidence type="ECO:0000313" key="4">
    <source>
        <dbReference type="EMBL" id="TEB32669.1"/>
    </source>
</evidence>
<keyword evidence="5" id="KW-1185">Reference proteome</keyword>
<name>A0A4Y7TGN7_COPMI</name>
<dbReference type="STRING" id="71717.A0A4Y7TGN7"/>
<evidence type="ECO:0000259" key="3">
    <source>
        <dbReference type="PROSITE" id="PS50089"/>
    </source>
</evidence>
<feature type="region of interest" description="Disordered" evidence="2">
    <location>
        <begin position="315"/>
        <end position="364"/>
    </location>
</feature>
<dbReference type="AlphaFoldDB" id="A0A4Y7TGN7"/>
<feature type="region of interest" description="Disordered" evidence="2">
    <location>
        <begin position="465"/>
        <end position="529"/>
    </location>
</feature>
<reference evidence="4 5" key="1">
    <citation type="journal article" date="2019" name="Nat. Ecol. Evol.">
        <title>Megaphylogeny resolves global patterns of mushroom evolution.</title>
        <authorList>
            <person name="Varga T."/>
            <person name="Krizsan K."/>
            <person name="Foldi C."/>
            <person name="Dima B."/>
            <person name="Sanchez-Garcia M."/>
            <person name="Sanchez-Ramirez S."/>
            <person name="Szollosi G.J."/>
            <person name="Szarkandi J.G."/>
            <person name="Papp V."/>
            <person name="Albert L."/>
            <person name="Andreopoulos W."/>
            <person name="Angelini C."/>
            <person name="Antonin V."/>
            <person name="Barry K.W."/>
            <person name="Bougher N.L."/>
            <person name="Buchanan P."/>
            <person name="Buyck B."/>
            <person name="Bense V."/>
            <person name="Catcheside P."/>
            <person name="Chovatia M."/>
            <person name="Cooper J."/>
            <person name="Damon W."/>
            <person name="Desjardin D."/>
            <person name="Finy P."/>
            <person name="Geml J."/>
            <person name="Haridas S."/>
            <person name="Hughes K."/>
            <person name="Justo A."/>
            <person name="Karasinski D."/>
            <person name="Kautmanova I."/>
            <person name="Kiss B."/>
            <person name="Kocsube S."/>
            <person name="Kotiranta H."/>
            <person name="LaButti K.M."/>
            <person name="Lechner B.E."/>
            <person name="Liimatainen K."/>
            <person name="Lipzen A."/>
            <person name="Lukacs Z."/>
            <person name="Mihaltcheva S."/>
            <person name="Morgado L.N."/>
            <person name="Niskanen T."/>
            <person name="Noordeloos M.E."/>
            <person name="Ohm R.A."/>
            <person name="Ortiz-Santana B."/>
            <person name="Ovrebo C."/>
            <person name="Racz N."/>
            <person name="Riley R."/>
            <person name="Savchenko A."/>
            <person name="Shiryaev A."/>
            <person name="Soop K."/>
            <person name="Spirin V."/>
            <person name="Szebenyi C."/>
            <person name="Tomsovsky M."/>
            <person name="Tulloss R.E."/>
            <person name="Uehling J."/>
            <person name="Grigoriev I.V."/>
            <person name="Vagvolgyi C."/>
            <person name="Papp T."/>
            <person name="Martin F.M."/>
            <person name="Miettinen O."/>
            <person name="Hibbett D.S."/>
            <person name="Nagy L.G."/>
        </authorList>
    </citation>
    <scope>NUCLEOTIDE SEQUENCE [LARGE SCALE GENOMIC DNA]</scope>
    <source>
        <strain evidence="4 5">FP101781</strain>
    </source>
</reference>
<gene>
    <name evidence="4" type="ORF">FA13DRAFT_219849</name>
</gene>
<dbReference type="GO" id="GO:0008270">
    <property type="term" value="F:zinc ion binding"/>
    <property type="evidence" value="ECO:0007669"/>
    <property type="project" value="UniProtKB-KW"/>
</dbReference>
<dbReference type="OrthoDB" id="6105938at2759"/>
<feature type="compositionally biased region" description="Basic and acidic residues" evidence="2">
    <location>
        <begin position="698"/>
        <end position="727"/>
    </location>
</feature>
<protein>
    <recommendedName>
        <fullName evidence="3">RING-type domain-containing protein</fullName>
    </recommendedName>
</protein>
<dbReference type="SUPFAM" id="SSF57850">
    <property type="entry name" value="RING/U-box"/>
    <property type="match status" value="1"/>
</dbReference>
<dbReference type="PROSITE" id="PS50089">
    <property type="entry name" value="ZF_RING_2"/>
    <property type="match status" value="1"/>
</dbReference>
<keyword evidence="1" id="KW-0862">Zinc</keyword>
<dbReference type="Gene3D" id="3.30.40.10">
    <property type="entry name" value="Zinc/RING finger domain, C3HC4 (zinc finger)"/>
    <property type="match status" value="1"/>
</dbReference>
<dbReference type="InterPro" id="IPR001841">
    <property type="entry name" value="Znf_RING"/>
</dbReference>
<feature type="compositionally biased region" description="Low complexity" evidence="2">
    <location>
        <begin position="632"/>
        <end position="657"/>
    </location>
</feature>
<feature type="compositionally biased region" description="Acidic residues" evidence="2">
    <location>
        <begin position="187"/>
        <end position="196"/>
    </location>
</feature>
<dbReference type="InterPro" id="IPR013083">
    <property type="entry name" value="Znf_RING/FYVE/PHD"/>
</dbReference>
<dbReference type="Pfam" id="PF13923">
    <property type="entry name" value="zf-C3HC4_2"/>
    <property type="match status" value="1"/>
</dbReference>
<accession>A0A4Y7TGN7</accession>
<keyword evidence="1" id="KW-0863">Zinc-finger</keyword>
<feature type="compositionally biased region" description="Gly residues" evidence="2">
    <location>
        <begin position="596"/>
        <end position="605"/>
    </location>
</feature>
<keyword evidence="1" id="KW-0479">Metal-binding</keyword>
<dbReference type="Proteomes" id="UP000298030">
    <property type="component" value="Unassembled WGS sequence"/>
</dbReference>